<dbReference type="InterPro" id="IPR051356">
    <property type="entry name" value="SOX/SOX-like_TF"/>
</dbReference>
<feature type="compositionally biased region" description="Low complexity" evidence="6">
    <location>
        <begin position="520"/>
        <end position="541"/>
    </location>
</feature>
<dbReference type="EMBL" id="CH940665">
    <property type="protein sequence ID" value="KRF85438.1"/>
    <property type="molecule type" value="Genomic_DNA"/>
</dbReference>
<gene>
    <name evidence="8" type="primary">Dvir\GJ16077</name>
    <name evidence="8" type="ORF">Dvir_GJ16077</name>
</gene>
<dbReference type="InParanoid" id="A0A0Q9WWS9"/>
<dbReference type="GO" id="GO:0005634">
    <property type="term" value="C:nucleus"/>
    <property type="evidence" value="ECO:0007669"/>
    <property type="project" value="UniProtKB-UniRule"/>
</dbReference>
<dbReference type="PANTHER" id="PTHR45789">
    <property type="entry name" value="FI18025P1"/>
    <property type="match status" value="1"/>
</dbReference>
<proteinExistence type="predicted"/>
<keyword evidence="9" id="KW-1185">Reference proteome</keyword>
<dbReference type="Proteomes" id="UP000008792">
    <property type="component" value="Unassembled WGS sequence"/>
</dbReference>
<dbReference type="InterPro" id="IPR036910">
    <property type="entry name" value="HMG_box_dom_sf"/>
</dbReference>
<accession>A0A0Q9WWS9</accession>
<dbReference type="SMART" id="SM00398">
    <property type="entry name" value="HMG"/>
    <property type="match status" value="1"/>
</dbReference>
<keyword evidence="4 5" id="KW-0539">Nucleus</keyword>
<evidence type="ECO:0000256" key="3">
    <source>
        <dbReference type="ARBA" id="ARBA00023163"/>
    </source>
</evidence>
<keyword evidence="3" id="KW-0804">Transcription</keyword>
<feature type="region of interest" description="Disordered" evidence="6">
    <location>
        <begin position="732"/>
        <end position="770"/>
    </location>
</feature>
<feature type="compositionally biased region" description="Polar residues" evidence="6">
    <location>
        <begin position="178"/>
        <end position="192"/>
    </location>
</feature>
<protein>
    <recommendedName>
        <fullName evidence="7">HMG box domain-containing protein</fullName>
    </recommendedName>
</protein>
<dbReference type="InterPro" id="IPR009071">
    <property type="entry name" value="HMG_box_dom"/>
</dbReference>
<evidence type="ECO:0000256" key="6">
    <source>
        <dbReference type="SAM" id="MobiDB-lite"/>
    </source>
</evidence>
<dbReference type="PANTHER" id="PTHR45789:SF2">
    <property type="entry name" value="FI18025P1"/>
    <property type="match status" value="1"/>
</dbReference>
<feature type="region of interest" description="Disordered" evidence="6">
    <location>
        <begin position="1"/>
        <end position="29"/>
    </location>
</feature>
<name>A0A0Q9WWS9_DROVI</name>
<feature type="compositionally biased region" description="Basic residues" evidence="6">
    <location>
        <begin position="164"/>
        <end position="173"/>
    </location>
</feature>
<evidence type="ECO:0000313" key="8">
    <source>
        <dbReference type="EMBL" id="KRF85438.1"/>
    </source>
</evidence>
<reference evidence="8 9" key="1">
    <citation type="journal article" date="2007" name="Nature">
        <title>Evolution of genes and genomes on the Drosophila phylogeny.</title>
        <authorList>
            <consortium name="Drosophila 12 Genomes Consortium"/>
            <person name="Clark A.G."/>
            <person name="Eisen M.B."/>
            <person name="Smith D.R."/>
            <person name="Bergman C.M."/>
            <person name="Oliver B."/>
            <person name="Markow T.A."/>
            <person name="Kaufman T.C."/>
            <person name="Kellis M."/>
            <person name="Gelbart W."/>
            <person name="Iyer V.N."/>
            <person name="Pollard D.A."/>
            <person name="Sackton T.B."/>
            <person name="Larracuente A.M."/>
            <person name="Singh N.D."/>
            <person name="Abad J.P."/>
            <person name="Abt D.N."/>
            <person name="Adryan B."/>
            <person name="Aguade M."/>
            <person name="Akashi H."/>
            <person name="Anderson W.W."/>
            <person name="Aquadro C.F."/>
            <person name="Ardell D.H."/>
            <person name="Arguello R."/>
            <person name="Artieri C.G."/>
            <person name="Barbash D.A."/>
            <person name="Barker D."/>
            <person name="Barsanti P."/>
            <person name="Batterham P."/>
            <person name="Batzoglou S."/>
            <person name="Begun D."/>
            <person name="Bhutkar A."/>
            <person name="Blanco E."/>
            <person name="Bosak S.A."/>
            <person name="Bradley R.K."/>
            <person name="Brand A.D."/>
            <person name="Brent M.R."/>
            <person name="Brooks A.N."/>
            <person name="Brown R.H."/>
            <person name="Butlin R.K."/>
            <person name="Caggese C."/>
            <person name="Calvi B.R."/>
            <person name="Bernardo de Carvalho A."/>
            <person name="Caspi A."/>
            <person name="Castrezana S."/>
            <person name="Celniker S.E."/>
            <person name="Chang J.L."/>
            <person name="Chapple C."/>
            <person name="Chatterji S."/>
            <person name="Chinwalla A."/>
            <person name="Civetta A."/>
            <person name="Clifton S.W."/>
            <person name="Comeron J.M."/>
            <person name="Costello J.C."/>
            <person name="Coyne J.A."/>
            <person name="Daub J."/>
            <person name="David R.G."/>
            <person name="Delcher A.L."/>
            <person name="Delehaunty K."/>
            <person name="Do C.B."/>
            <person name="Ebling H."/>
            <person name="Edwards K."/>
            <person name="Eickbush T."/>
            <person name="Evans J.D."/>
            <person name="Filipski A."/>
            <person name="Findeiss S."/>
            <person name="Freyhult E."/>
            <person name="Fulton L."/>
            <person name="Fulton R."/>
            <person name="Garcia A.C."/>
            <person name="Gardiner A."/>
            <person name="Garfield D.A."/>
            <person name="Garvin B.E."/>
            <person name="Gibson G."/>
            <person name="Gilbert D."/>
            <person name="Gnerre S."/>
            <person name="Godfrey J."/>
            <person name="Good R."/>
            <person name="Gotea V."/>
            <person name="Gravely B."/>
            <person name="Greenberg A.J."/>
            <person name="Griffiths-Jones S."/>
            <person name="Gross S."/>
            <person name="Guigo R."/>
            <person name="Gustafson E.A."/>
            <person name="Haerty W."/>
            <person name="Hahn M.W."/>
            <person name="Halligan D.L."/>
            <person name="Halpern A.L."/>
            <person name="Halter G.M."/>
            <person name="Han M.V."/>
            <person name="Heger A."/>
            <person name="Hillier L."/>
            <person name="Hinrichs A.S."/>
            <person name="Holmes I."/>
            <person name="Hoskins R.A."/>
            <person name="Hubisz M.J."/>
            <person name="Hultmark D."/>
            <person name="Huntley M.A."/>
            <person name="Jaffe D.B."/>
            <person name="Jagadeeshan S."/>
            <person name="Jeck W.R."/>
            <person name="Johnson J."/>
            <person name="Jones C.D."/>
            <person name="Jordan W.C."/>
            <person name="Karpen G.H."/>
            <person name="Kataoka E."/>
            <person name="Keightley P.D."/>
            <person name="Kheradpour P."/>
            <person name="Kirkness E.F."/>
            <person name="Koerich L.B."/>
            <person name="Kristiansen K."/>
            <person name="Kudrna D."/>
            <person name="Kulathinal R.J."/>
            <person name="Kumar S."/>
            <person name="Kwok R."/>
            <person name="Lander E."/>
            <person name="Langley C.H."/>
            <person name="Lapoint R."/>
            <person name="Lazzaro B.P."/>
            <person name="Lee S.J."/>
            <person name="Levesque L."/>
            <person name="Li R."/>
            <person name="Lin C.F."/>
            <person name="Lin M.F."/>
            <person name="Lindblad-Toh K."/>
            <person name="Llopart A."/>
            <person name="Long M."/>
            <person name="Low L."/>
            <person name="Lozovsky E."/>
            <person name="Lu J."/>
            <person name="Luo M."/>
            <person name="Machado C.A."/>
            <person name="Makalowski W."/>
            <person name="Marzo M."/>
            <person name="Matsuda M."/>
            <person name="Matzkin L."/>
            <person name="McAllister B."/>
            <person name="McBride C.S."/>
            <person name="McKernan B."/>
            <person name="McKernan K."/>
            <person name="Mendez-Lago M."/>
            <person name="Minx P."/>
            <person name="Mollenhauer M.U."/>
            <person name="Montooth K."/>
            <person name="Mount S.M."/>
            <person name="Mu X."/>
            <person name="Myers E."/>
            <person name="Negre B."/>
            <person name="Newfeld S."/>
            <person name="Nielsen R."/>
            <person name="Noor M.A."/>
            <person name="O'Grady P."/>
            <person name="Pachter L."/>
            <person name="Papaceit M."/>
            <person name="Parisi M.J."/>
            <person name="Parisi M."/>
            <person name="Parts L."/>
            <person name="Pedersen J.S."/>
            <person name="Pesole G."/>
            <person name="Phillippy A.M."/>
            <person name="Ponting C.P."/>
            <person name="Pop M."/>
            <person name="Porcelli D."/>
            <person name="Powell J.R."/>
            <person name="Prohaska S."/>
            <person name="Pruitt K."/>
            <person name="Puig M."/>
            <person name="Quesneville H."/>
            <person name="Ram K.R."/>
            <person name="Rand D."/>
            <person name="Rasmussen M.D."/>
            <person name="Reed L.K."/>
            <person name="Reenan R."/>
            <person name="Reily A."/>
            <person name="Remington K.A."/>
            <person name="Rieger T.T."/>
            <person name="Ritchie M.G."/>
            <person name="Robin C."/>
            <person name="Rogers Y.H."/>
            <person name="Rohde C."/>
            <person name="Rozas J."/>
            <person name="Rubenfield M.J."/>
            <person name="Ruiz A."/>
            <person name="Russo S."/>
            <person name="Salzberg S.L."/>
            <person name="Sanchez-Gracia A."/>
            <person name="Saranga D.J."/>
            <person name="Sato H."/>
            <person name="Schaeffer S.W."/>
            <person name="Schatz M.C."/>
            <person name="Schlenke T."/>
            <person name="Schwartz R."/>
            <person name="Segarra C."/>
            <person name="Singh R.S."/>
            <person name="Sirot L."/>
            <person name="Sirota M."/>
            <person name="Sisneros N.B."/>
            <person name="Smith C.D."/>
            <person name="Smith T.F."/>
            <person name="Spieth J."/>
            <person name="Stage D.E."/>
            <person name="Stark A."/>
            <person name="Stephan W."/>
            <person name="Strausberg R.L."/>
            <person name="Strempel S."/>
            <person name="Sturgill D."/>
            <person name="Sutton G."/>
            <person name="Sutton G.G."/>
            <person name="Tao W."/>
            <person name="Teichmann S."/>
            <person name="Tobari Y.N."/>
            <person name="Tomimura Y."/>
            <person name="Tsolas J.M."/>
            <person name="Valente V.L."/>
            <person name="Venter E."/>
            <person name="Venter J.C."/>
            <person name="Vicario S."/>
            <person name="Vieira F.G."/>
            <person name="Vilella A.J."/>
            <person name="Villasante A."/>
            <person name="Walenz B."/>
            <person name="Wang J."/>
            <person name="Wasserman M."/>
            <person name="Watts T."/>
            <person name="Wilson D."/>
            <person name="Wilson R.K."/>
            <person name="Wing R.A."/>
            <person name="Wolfner M.F."/>
            <person name="Wong A."/>
            <person name="Wong G.K."/>
            <person name="Wu C.I."/>
            <person name="Wu G."/>
            <person name="Yamamoto D."/>
            <person name="Yang H.P."/>
            <person name="Yang S.P."/>
            <person name="Yorke J.A."/>
            <person name="Yoshida K."/>
            <person name="Zdobnov E."/>
            <person name="Zhang P."/>
            <person name="Zhang Y."/>
            <person name="Zimin A.V."/>
            <person name="Baldwin J."/>
            <person name="Abdouelleil A."/>
            <person name="Abdulkadir J."/>
            <person name="Abebe A."/>
            <person name="Abera B."/>
            <person name="Abreu J."/>
            <person name="Acer S.C."/>
            <person name="Aftuck L."/>
            <person name="Alexander A."/>
            <person name="An P."/>
            <person name="Anderson E."/>
            <person name="Anderson S."/>
            <person name="Arachi H."/>
            <person name="Azer M."/>
            <person name="Bachantsang P."/>
            <person name="Barry A."/>
            <person name="Bayul T."/>
            <person name="Berlin A."/>
            <person name="Bessette D."/>
            <person name="Bloom T."/>
            <person name="Blye J."/>
            <person name="Boguslavskiy L."/>
            <person name="Bonnet C."/>
            <person name="Boukhgalter B."/>
            <person name="Bourzgui I."/>
            <person name="Brown A."/>
            <person name="Cahill P."/>
            <person name="Channer S."/>
            <person name="Cheshatsang Y."/>
            <person name="Chuda L."/>
            <person name="Citroen M."/>
            <person name="Collymore A."/>
            <person name="Cooke P."/>
            <person name="Costello M."/>
            <person name="D'Aco K."/>
            <person name="Daza R."/>
            <person name="De Haan G."/>
            <person name="DeGray S."/>
            <person name="DeMaso C."/>
            <person name="Dhargay N."/>
            <person name="Dooley K."/>
            <person name="Dooley E."/>
            <person name="Doricent M."/>
            <person name="Dorje P."/>
            <person name="Dorjee K."/>
            <person name="Dupes A."/>
            <person name="Elong R."/>
            <person name="Falk J."/>
            <person name="Farina A."/>
            <person name="Faro S."/>
            <person name="Ferguson D."/>
            <person name="Fisher S."/>
            <person name="Foley C.D."/>
            <person name="Franke A."/>
            <person name="Friedrich D."/>
            <person name="Gadbois L."/>
            <person name="Gearin G."/>
            <person name="Gearin C.R."/>
            <person name="Giannoukos G."/>
            <person name="Goode T."/>
            <person name="Graham J."/>
            <person name="Grandbois E."/>
            <person name="Grewal S."/>
            <person name="Gyaltsen K."/>
            <person name="Hafez N."/>
            <person name="Hagos B."/>
            <person name="Hall J."/>
            <person name="Henson C."/>
            <person name="Hollinger A."/>
            <person name="Honan T."/>
            <person name="Huard M.D."/>
            <person name="Hughes L."/>
            <person name="Hurhula B."/>
            <person name="Husby M.E."/>
            <person name="Kamat A."/>
            <person name="Kanga B."/>
            <person name="Kashin S."/>
            <person name="Khazanovich D."/>
            <person name="Kisner P."/>
            <person name="Lance K."/>
            <person name="Lara M."/>
            <person name="Lee W."/>
            <person name="Lennon N."/>
            <person name="Letendre F."/>
            <person name="LeVine R."/>
            <person name="Lipovsky A."/>
            <person name="Liu X."/>
            <person name="Liu J."/>
            <person name="Liu S."/>
            <person name="Lokyitsang T."/>
            <person name="Lokyitsang Y."/>
            <person name="Lubonja R."/>
            <person name="Lui A."/>
            <person name="MacDonald P."/>
            <person name="Magnisalis V."/>
            <person name="Maru K."/>
            <person name="Matthews C."/>
            <person name="McCusker W."/>
            <person name="McDonough S."/>
            <person name="Mehta T."/>
            <person name="Meldrim J."/>
            <person name="Meneus L."/>
            <person name="Mihai O."/>
            <person name="Mihalev A."/>
            <person name="Mihova T."/>
            <person name="Mittelman R."/>
            <person name="Mlenga V."/>
            <person name="Montmayeur A."/>
            <person name="Mulrain L."/>
            <person name="Navidi A."/>
            <person name="Naylor J."/>
            <person name="Negash T."/>
            <person name="Nguyen T."/>
            <person name="Nguyen N."/>
            <person name="Nicol R."/>
            <person name="Norbu C."/>
            <person name="Norbu N."/>
            <person name="Novod N."/>
            <person name="O'Neill B."/>
            <person name="Osman S."/>
            <person name="Markiewicz E."/>
            <person name="Oyono O.L."/>
            <person name="Patti C."/>
            <person name="Phunkhang P."/>
            <person name="Pierre F."/>
            <person name="Priest M."/>
            <person name="Raghuraman S."/>
            <person name="Rege F."/>
            <person name="Reyes R."/>
            <person name="Rise C."/>
            <person name="Rogov P."/>
            <person name="Ross K."/>
            <person name="Ryan E."/>
            <person name="Settipalli S."/>
            <person name="Shea T."/>
            <person name="Sherpa N."/>
            <person name="Shi L."/>
            <person name="Shih D."/>
            <person name="Sparrow T."/>
            <person name="Spaulding J."/>
            <person name="Stalker J."/>
            <person name="Stange-Thomann N."/>
            <person name="Stavropoulos S."/>
            <person name="Stone C."/>
            <person name="Strader C."/>
            <person name="Tesfaye S."/>
            <person name="Thomson T."/>
            <person name="Thoulutsang Y."/>
            <person name="Thoulutsang D."/>
            <person name="Topham K."/>
            <person name="Topping I."/>
            <person name="Tsamla T."/>
            <person name="Vassiliev H."/>
            <person name="Vo A."/>
            <person name="Wangchuk T."/>
            <person name="Wangdi T."/>
            <person name="Weiand M."/>
            <person name="Wilkinson J."/>
            <person name="Wilson A."/>
            <person name="Yadav S."/>
            <person name="Young G."/>
            <person name="Yu Q."/>
            <person name="Zembek L."/>
            <person name="Zhong D."/>
            <person name="Zimmer A."/>
            <person name="Zwirko Z."/>
            <person name="Jaffe D.B."/>
            <person name="Alvarez P."/>
            <person name="Brockman W."/>
            <person name="Butler J."/>
            <person name="Chin C."/>
            <person name="Gnerre S."/>
            <person name="Grabherr M."/>
            <person name="Kleber M."/>
            <person name="Mauceli E."/>
            <person name="MacCallum I."/>
        </authorList>
    </citation>
    <scope>NUCLEOTIDE SEQUENCE [LARGE SCALE GENOMIC DNA]</scope>
    <source>
        <strain evidence="9">Tucson 15010-1051.87</strain>
    </source>
</reference>
<dbReference type="SMR" id="A0A0Q9WWS9"/>
<feature type="compositionally biased region" description="Polar residues" evidence="6">
    <location>
        <begin position="611"/>
        <end position="638"/>
    </location>
</feature>
<evidence type="ECO:0000256" key="4">
    <source>
        <dbReference type="ARBA" id="ARBA00023242"/>
    </source>
</evidence>
<evidence type="ECO:0000256" key="2">
    <source>
        <dbReference type="ARBA" id="ARBA00023125"/>
    </source>
</evidence>
<dbReference type="Pfam" id="PF00505">
    <property type="entry name" value="HMG_box"/>
    <property type="match status" value="1"/>
</dbReference>
<feature type="compositionally biased region" description="Polar residues" evidence="6">
    <location>
        <begin position="338"/>
        <end position="351"/>
    </location>
</feature>
<dbReference type="OrthoDB" id="6247875at2759"/>
<dbReference type="FunFam" id="1.10.30.10:FF:000003">
    <property type="entry name" value="Putative transcription factor SOX-6"/>
    <property type="match status" value="1"/>
</dbReference>
<dbReference type="STRING" id="7244.A0A0Q9WWS9"/>
<sequence>MSGKRKSTPNKFDADSNSSQGLEGASAETGRQFQFNLNDIAVSAGNMQKQIPNNNNNYNETEVVNFNVKSSTECDSICNSEVAAVVVGDDEGEGESEDKGEDYKRMGLGLGLCAVLESDDEHTDLDIDIRSISPRVTSNASADESDTDNVSHSSHHTLATASPTKKRYKKTSRLRLLNGSSKMARAQQTSISGYPGAQEQNPIKADALGLYPVNCTDGEAIQRFVNAAEDDIEDTNLTYFKSEYSTVIKQELNDKLETPPPKLSAIVTEDEPMEHDVIGKEQRIFHIPCRNSASTIKNFDEHYFPSRTEPLIVPPPVFDTFGKQSVSENVPLPKSTRENSALTARGQSQRSYGKDRTVSEMIQHLQLIRSKLINQAQFESMTDIEANIQQQQQQLQNVQRMHQESCLQELHQQLSAQFGTGRFTAAHHQHQRIVPTVPSSLVPFLPFLRPPVPTAAQQLAHIMPGHVAPQSHYSQSDNHNSHVHPHAHKLAMQPMWPTAAVAAVHIQAALAAAAVAATSNNNNNNNNGTNITNSSNSNNNSMMSQTQAARKYSNADPTDASIDAHTIGTEYGIEDGVSRSESPMNRSNSAVMFTYSHNTPPDSPQGRSGVPTVSVSHSTDNGLISINYPSSPERQNLANKSEVLSSEMDAPLNLSKPKGSPGSSPISSCLRDQRERLTPVVPSPPLNWQQMNQTVPVASHQHQPSALFSDVEASYLQSRGRMWSAASACVSEPNPQLSTGGARGGPARVARSSRDSVNSCGTSSERSAVLDPECHAHAQLGSQPQRHGHGHSKPHIKRPMNAFMVWAKDERRKILKACPDMHNSNISKILGARWKAMSNADKQPYYEEQSRLSKLHMEQHPDYRYRPRPKRTCIVDGKKMRISEYKVLMRNRRAEMRQLWCRGGSGPGPADASAECQTGHGSEGTVQAAAAAAAAVYHLQEMSQAVVGTHADDCETPPPNLILDGPVASSNYYYPPESLSPSGFSSEDIEMSSLRDVDD</sequence>
<evidence type="ECO:0000256" key="5">
    <source>
        <dbReference type="PROSITE-ProRule" id="PRU00267"/>
    </source>
</evidence>
<dbReference type="GO" id="GO:0000978">
    <property type="term" value="F:RNA polymerase II cis-regulatory region sequence-specific DNA binding"/>
    <property type="evidence" value="ECO:0007669"/>
    <property type="project" value="TreeGrafter"/>
</dbReference>
<evidence type="ECO:0000256" key="1">
    <source>
        <dbReference type="ARBA" id="ARBA00023015"/>
    </source>
</evidence>
<feature type="region of interest" description="Disordered" evidence="6">
    <location>
        <begin position="136"/>
        <end position="198"/>
    </location>
</feature>
<dbReference type="CDD" id="cd22042">
    <property type="entry name" value="HMG-box_EGL13-like"/>
    <property type="match status" value="1"/>
</dbReference>
<dbReference type="PROSITE" id="PS50118">
    <property type="entry name" value="HMG_BOX_2"/>
    <property type="match status" value="1"/>
</dbReference>
<keyword evidence="2 5" id="KW-0238">DNA-binding</keyword>
<feature type="compositionally biased region" description="Polar residues" evidence="6">
    <location>
        <begin position="755"/>
        <end position="766"/>
    </location>
</feature>
<dbReference type="SUPFAM" id="SSF47095">
    <property type="entry name" value="HMG-box"/>
    <property type="match status" value="1"/>
</dbReference>
<dbReference type="GO" id="GO:0045165">
    <property type="term" value="P:cell fate commitment"/>
    <property type="evidence" value="ECO:0007669"/>
    <property type="project" value="TreeGrafter"/>
</dbReference>
<evidence type="ECO:0000259" key="7">
    <source>
        <dbReference type="PROSITE" id="PS50118"/>
    </source>
</evidence>
<dbReference type="AlphaFoldDB" id="A0A0Q9WWS9"/>
<feature type="DNA-binding region" description="HMG box" evidence="5">
    <location>
        <begin position="796"/>
        <end position="864"/>
    </location>
</feature>
<feature type="region of interest" description="Disordered" evidence="6">
    <location>
        <begin position="978"/>
        <end position="999"/>
    </location>
</feature>
<evidence type="ECO:0000313" key="9">
    <source>
        <dbReference type="Proteomes" id="UP000008792"/>
    </source>
</evidence>
<feature type="domain" description="HMG box" evidence="7">
    <location>
        <begin position="796"/>
        <end position="864"/>
    </location>
</feature>
<organism evidence="8 9">
    <name type="scientific">Drosophila virilis</name>
    <name type="common">Fruit fly</name>
    <dbReference type="NCBI Taxonomy" id="7244"/>
    <lineage>
        <taxon>Eukaryota</taxon>
        <taxon>Metazoa</taxon>
        <taxon>Ecdysozoa</taxon>
        <taxon>Arthropoda</taxon>
        <taxon>Hexapoda</taxon>
        <taxon>Insecta</taxon>
        <taxon>Pterygota</taxon>
        <taxon>Neoptera</taxon>
        <taxon>Endopterygota</taxon>
        <taxon>Diptera</taxon>
        <taxon>Brachycera</taxon>
        <taxon>Muscomorpha</taxon>
        <taxon>Ephydroidea</taxon>
        <taxon>Drosophilidae</taxon>
        <taxon>Drosophila</taxon>
    </lineage>
</organism>
<feature type="region of interest" description="Disordered" evidence="6">
    <location>
        <begin position="520"/>
        <end position="562"/>
    </location>
</feature>
<keyword evidence="1" id="KW-0805">Transcription regulation</keyword>
<dbReference type="FunCoup" id="A0A0Q9WWS9">
    <property type="interactions" value="41"/>
</dbReference>
<feature type="region of interest" description="Disordered" evidence="6">
    <location>
        <begin position="594"/>
        <end position="638"/>
    </location>
</feature>
<dbReference type="GO" id="GO:0000981">
    <property type="term" value="F:DNA-binding transcription factor activity, RNA polymerase II-specific"/>
    <property type="evidence" value="ECO:0007669"/>
    <property type="project" value="TreeGrafter"/>
</dbReference>
<dbReference type="Gene3D" id="1.10.30.10">
    <property type="entry name" value="High mobility group box domain"/>
    <property type="match status" value="1"/>
</dbReference>
<feature type="region of interest" description="Disordered" evidence="6">
    <location>
        <begin position="328"/>
        <end position="355"/>
    </location>
</feature>